<sequence length="83" mass="9318">MFFAFLARVAAVIMLIASLYGILSGIAFIIGQDTEVQYLNGVPFAETPQFMKDSYRLMFWSLVLGTLSEIAIALRRRSQAEHT</sequence>
<dbReference type="EMBL" id="CP079194">
    <property type="protein sequence ID" value="QXT39249.1"/>
    <property type="molecule type" value="Genomic_DNA"/>
</dbReference>
<accession>A0A8F6Y9S6</accession>
<evidence type="ECO:0000313" key="2">
    <source>
        <dbReference type="EMBL" id="QXT39249.1"/>
    </source>
</evidence>
<gene>
    <name evidence="2" type="ORF">KYE46_15180</name>
</gene>
<name>A0A8F6Y9S6_9RHOB</name>
<feature type="transmembrane region" description="Helical" evidence="1">
    <location>
        <begin position="9"/>
        <end position="30"/>
    </location>
</feature>
<keyword evidence="1" id="KW-1133">Transmembrane helix</keyword>
<dbReference type="KEGG" id="gce:KYE46_15180"/>
<dbReference type="RefSeq" id="WP_219001692.1">
    <property type="nucleotide sequence ID" value="NZ_CP079194.1"/>
</dbReference>
<evidence type="ECO:0000313" key="3">
    <source>
        <dbReference type="Proteomes" id="UP000825009"/>
    </source>
</evidence>
<organism evidence="2 3">
    <name type="scientific">Gymnodinialimonas ceratoperidinii</name>
    <dbReference type="NCBI Taxonomy" id="2856823"/>
    <lineage>
        <taxon>Bacteria</taxon>
        <taxon>Pseudomonadati</taxon>
        <taxon>Pseudomonadota</taxon>
        <taxon>Alphaproteobacteria</taxon>
        <taxon>Rhodobacterales</taxon>
        <taxon>Paracoccaceae</taxon>
        <taxon>Gymnodinialimonas</taxon>
    </lineage>
</organism>
<keyword evidence="1" id="KW-0812">Transmembrane</keyword>
<reference evidence="2 3" key="1">
    <citation type="submission" date="2021-07" db="EMBL/GenBank/DDBJ databases">
        <title>A novel Jannaschia species isolated from marine dinoflagellate Ceratoperidinium margalefii.</title>
        <authorList>
            <person name="Jiang Y."/>
            <person name="Li Z."/>
        </authorList>
    </citation>
    <scope>NUCLEOTIDE SEQUENCE [LARGE SCALE GENOMIC DNA]</scope>
    <source>
        <strain evidence="2 3">J12C1-MA-4</strain>
    </source>
</reference>
<evidence type="ECO:0000256" key="1">
    <source>
        <dbReference type="SAM" id="Phobius"/>
    </source>
</evidence>
<keyword evidence="3" id="KW-1185">Reference proteome</keyword>
<feature type="transmembrane region" description="Helical" evidence="1">
    <location>
        <begin position="57"/>
        <end position="74"/>
    </location>
</feature>
<keyword evidence="1" id="KW-0472">Membrane</keyword>
<proteinExistence type="predicted"/>
<dbReference type="AlphaFoldDB" id="A0A8F6Y9S6"/>
<protein>
    <submittedName>
        <fullName evidence="2">Uncharacterized protein</fullName>
    </submittedName>
</protein>
<dbReference type="Proteomes" id="UP000825009">
    <property type="component" value="Chromosome"/>
</dbReference>